<feature type="repeat" description="PPR" evidence="2">
    <location>
        <begin position="992"/>
        <end position="1026"/>
    </location>
</feature>
<feature type="region of interest" description="Disordered" evidence="3">
    <location>
        <begin position="466"/>
        <end position="501"/>
    </location>
</feature>
<evidence type="ECO:0000313" key="4">
    <source>
        <dbReference type="EMBL" id="CAE8643987.1"/>
    </source>
</evidence>
<proteinExistence type="predicted"/>
<feature type="repeat" description="PPR" evidence="2">
    <location>
        <begin position="259"/>
        <end position="293"/>
    </location>
</feature>
<dbReference type="Pfam" id="PF01535">
    <property type="entry name" value="PPR"/>
    <property type="match status" value="3"/>
</dbReference>
<feature type="repeat" description="PPR" evidence="2">
    <location>
        <begin position="66"/>
        <end position="100"/>
    </location>
</feature>
<feature type="non-terminal residue" evidence="4">
    <location>
        <position position="1236"/>
    </location>
</feature>
<dbReference type="NCBIfam" id="TIGR00756">
    <property type="entry name" value="PPR"/>
    <property type="match status" value="3"/>
</dbReference>
<protein>
    <recommendedName>
        <fullName evidence="6">Pentatricopeptide repeat-containing protein, chloroplastic</fullName>
    </recommendedName>
</protein>
<dbReference type="PROSITE" id="PS51375">
    <property type="entry name" value="PPR"/>
    <property type="match status" value="5"/>
</dbReference>
<keyword evidence="1" id="KW-0677">Repeat</keyword>
<dbReference type="Pfam" id="PF13812">
    <property type="entry name" value="PPR_3"/>
    <property type="match status" value="1"/>
</dbReference>
<comment type="caution">
    <text evidence="4">The sequence shown here is derived from an EMBL/GenBank/DDBJ whole genome shotgun (WGS) entry which is preliminary data.</text>
</comment>
<dbReference type="PANTHER" id="PTHR47447:SF17">
    <property type="entry name" value="OS12G0638900 PROTEIN"/>
    <property type="match status" value="1"/>
</dbReference>
<reference evidence="4" key="1">
    <citation type="submission" date="2021-02" db="EMBL/GenBank/DDBJ databases">
        <authorList>
            <person name="Dougan E. K."/>
            <person name="Rhodes N."/>
            <person name="Thang M."/>
            <person name="Chan C."/>
        </authorList>
    </citation>
    <scope>NUCLEOTIDE SEQUENCE</scope>
</reference>
<feature type="compositionally biased region" description="Low complexity" evidence="3">
    <location>
        <begin position="469"/>
        <end position="480"/>
    </location>
</feature>
<accession>A0A813I0S1</accession>
<dbReference type="InterPro" id="IPR011990">
    <property type="entry name" value="TPR-like_helical_dom_sf"/>
</dbReference>
<evidence type="ECO:0000256" key="2">
    <source>
        <dbReference type="PROSITE-ProRule" id="PRU00708"/>
    </source>
</evidence>
<dbReference type="Proteomes" id="UP000626109">
    <property type="component" value="Unassembled WGS sequence"/>
</dbReference>
<feature type="region of interest" description="Disordered" evidence="3">
    <location>
        <begin position="1"/>
        <end position="20"/>
    </location>
</feature>
<feature type="non-terminal residue" evidence="4">
    <location>
        <position position="1"/>
    </location>
</feature>
<feature type="repeat" description="PPR" evidence="2">
    <location>
        <begin position="513"/>
        <end position="547"/>
    </location>
</feature>
<evidence type="ECO:0000256" key="3">
    <source>
        <dbReference type="SAM" id="MobiDB-lite"/>
    </source>
</evidence>
<dbReference type="PANTHER" id="PTHR47447">
    <property type="entry name" value="OS03G0856100 PROTEIN"/>
    <property type="match status" value="1"/>
</dbReference>
<feature type="repeat" description="PPR" evidence="2">
    <location>
        <begin position="294"/>
        <end position="328"/>
    </location>
</feature>
<organism evidence="4 5">
    <name type="scientific">Polarella glacialis</name>
    <name type="common">Dinoflagellate</name>
    <dbReference type="NCBI Taxonomy" id="89957"/>
    <lineage>
        <taxon>Eukaryota</taxon>
        <taxon>Sar</taxon>
        <taxon>Alveolata</taxon>
        <taxon>Dinophyceae</taxon>
        <taxon>Suessiales</taxon>
        <taxon>Suessiaceae</taxon>
        <taxon>Polarella</taxon>
    </lineage>
</organism>
<dbReference type="EMBL" id="CAJNNW010002200">
    <property type="protein sequence ID" value="CAE8643987.1"/>
    <property type="molecule type" value="Genomic_DNA"/>
</dbReference>
<dbReference type="AlphaFoldDB" id="A0A813I0S1"/>
<dbReference type="InterPro" id="IPR002885">
    <property type="entry name" value="PPR_rpt"/>
</dbReference>
<evidence type="ECO:0008006" key="6">
    <source>
        <dbReference type="Google" id="ProtNLM"/>
    </source>
</evidence>
<name>A0A813I0S1_POLGL</name>
<sequence>VRSSAPGATEFGSVERARSKDAMQKGDTALAAAAACGAAGAWQAAGALVEEARRNLNVGLANSAGKTKAFTVVLAALGRGRCWEAALALLAEMQRLGPEPNAITVSAAISACQQGSSWAAALALLLGFARLAELRAADSALRPNEVQGPGPELWPVSFGAALGACSKAGLWRHALQLLADMAVERLRPGLIAFSVAMRCCELQGEWQQALALLPRLSAACVRPDVMLFGTAISACERGEHWAGALQLLEELRAHRLQSNVVVYSAAVSSCAKAGRADWSEVLLEEMHRESVAANAITYNAAITAAEKGRRWELALSILGRMRLRGIKPDLISCNAATSACEKGTVSWAAALGLLAAARRWKLQPSCLSYNAAVSACEKGLQWQSALRLLRELSSLALQSSVVTFNAAMSACASESWAWPLLLLSELRRQGLTPNAVTCSALVTGSGKNAGAAADKTLEVALQLLRSSGGEEPNNNNNKDNNNNKEEGGGPDNNNEEEEEALRHSNNNNFLFGDPVAYTATLQACGQARLWAEALQLLGEMQSQGLQPTVLACAAAVAACGHHGRHQESLDLCRALRGRAQVLLRRSHKAALCGQGPAKSATSVALSALPKRSGGSAEGTGLGQQEQCLHFMRDCQGTGSWEKAIAALRVMLAAGGIEVNQMLGFSIACATCKEAGEWAVALGLMEAASSRRVALNEVALGAVLAACGRRGRWQECLALLRKGEPRSVFGCNAALLACERRNEWVPALALLRDFEVLRAAPDAVSVNTAVSACGKAAEWSWATNVLRELSRAARLRTDVIGVNSAMSSLGTASEWRTAIHLLLDLRTQGLQATASSCNAVCKAFADVAMWRPALLLLEAMCASFCSSSSSANYNIYSNKSNNNNNINNNNHNNNNMFSSPSSPCLAWPAPDVLTVNVVLSGLDRGGHLGASKQTDAQRCAALWLLWEDAGPLAVGIDGFAFVAAASACEEVGRWREALALLCAAKAIGREPPGLELWATVCSACTKGAEWEKAVLLFAELQSAGLQPDAAVYGAVLQALASGIRGGSWPQALELASRSSLLRAAKPGLACNFGLAACEVAKQWEPALALVQLAGHFGVSSDLQTFGMLVSSCQAEGQWARALTLMADMRRQQLTANAVVASAAVGAAAAAGRWPVAAGLLASMRTARLELNEASCGAALQACAASASGWPMALSLLWTMGSWPVEPNLPILASAAEAARRGSCWIAHASTLSEVELL</sequence>
<gene>
    <name evidence="4" type="ORF">PGLA2088_LOCUS2651</name>
</gene>
<evidence type="ECO:0000256" key="1">
    <source>
        <dbReference type="ARBA" id="ARBA00022737"/>
    </source>
</evidence>
<evidence type="ECO:0000313" key="5">
    <source>
        <dbReference type="Proteomes" id="UP000626109"/>
    </source>
</evidence>
<dbReference type="Gene3D" id="1.25.40.10">
    <property type="entry name" value="Tetratricopeptide repeat domain"/>
    <property type="match status" value="9"/>
</dbReference>